<dbReference type="Gene3D" id="1.10.230.10">
    <property type="entry name" value="Cytochrome P450-Terp, domain 2"/>
    <property type="match status" value="1"/>
</dbReference>
<keyword evidence="8" id="KW-1185">Reference proteome</keyword>
<dbReference type="InterPro" id="IPR016142">
    <property type="entry name" value="Citrate_synth-like_lrg_a-sub"/>
</dbReference>
<evidence type="ECO:0000256" key="1">
    <source>
        <dbReference type="ARBA" id="ARBA00004751"/>
    </source>
</evidence>
<dbReference type="GO" id="GO:0005829">
    <property type="term" value="C:cytosol"/>
    <property type="evidence" value="ECO:0007669"/>
    <property type="project" value="TreeGrafter"/>
</dbReference>
<dbReference type="InterPro" id="IPR041657">
    <property type="entry name" value="HTH_17"/>
</dbReference>
<dbReference type="Proteomes" id="UP000006693">
    <property type="component" value="Chromosome 1"/>
</dbReference>
<evidence type="ECO:0000256" key="4">
    <source>
        <dbReference type="ARBA" id="ARBA00022679"/>
    </source>
</evidence>
<dbReference type="PANTHER" id="PTHR11739">
    <property type="entry name" value="CITRATE SYNTHASE"/>
    <property type="match status" value="1"/>
</dbReference>
<reference evidence="7 8" key="1">
    <citation type="journal article" date="2004" name="Proc. Natl. Acad. Sci. U.S.A.">
        <title>Structural flexibility in the Burkholderia mallei genome.</title>
        <authorList>
            <person name="Nierman W.C."/>
            <person name="DeShazer D."/>
            <person name="Kim H.S."/>
            <person name="Tettelin H."/>
            <person name="Nelson K.E."/>
            <person name="Feldblyum T."/>
            <person name="Ulrich R.L."/>
            <person name="Ronning C.M."/>
            <person name="Brinkac L.M."/>
            <person name="Daugherty S.C."/>
            <person name="Davidsen T.D."/>
            <person name="Deboy R.T."/>
            <person name="Dimitrov G."/>
            <person name="Dodson R.J."/>
            <person name="Durkin A.S."/>
            <person name="Gwinn M.L."/>
            <person name="Haft D.H."/>
            <person name="Khouri H."/>
            <person name="Kolonay J.F."/>
            <person name="Madupu R."/>
            <person name="Mohammoud Y."/>
            <person name="Nelson W.C."/>
            <person name="Radune D."/>
            <person name="Romero C.M."/>
            <person name="Sarria S."/>
            <person name="Selengut J."/>
            <person name="Shamblin C."/>
            <person name="Sullivan S.A."/>
            <person name="White O."/>
            <person name="Yu Y."/>
            <person name="Zafar N."/>
            <person name="Zhou L."/>
            <person name="Fraser C.M."/>
        </authorList>
    </citation>
    <scope>NUCLEOTIDE SEQUENCE [LARGE SCALE GENOMIC DNA]</scope>
    <source>
        <strain evidence="7 8">ATCC 23344</strain>
    </source>
</reference>
<dbReference type="PATRIC" id="fig|243160.12.peg.2326"/>
<accession>A0A0H2WKR0</accession>
<dbReference type="CDD" id="cd06102">
    <property type="entry name" value="citrate_synt_like_2"/>
    <property type="match status" value="1"/>
</dbReference>
<keyword evidence="4" id="KW-0808">Transferase</keyword>
<evidence type="ECO:0000256" key="2">
    <source>
        <dbReference type="ARBA" id="ARBA00010566"/>
    </source>
</evidence>
<sequence>MRIETRLEWRADAFAPDCEPPCSASGRRAYATRAAPIVRPPFDRGTAAMPRLSANEAAQLLGVSVPTLYAYVSRGLLRSLADGTSKRRHYDADEVRLLARRRADAKRAGKVAERTLDWGVPVLESRITQIANGTLRYRGRDAISLAMTATLEEAAALLWECPPARVHAAPGAERWFDTARWLGRLDRWRDRPPLERALALLPAAAPDVSDVSDVSDLPDAPPDGGRAAPPADAAPARHRAPPDPPDPPAPAAELDARRRDAQLDEAAMLLRVAAAALAARAPSAEPVHRQFAAAWRLTDPRDAELLRMALVLCADHELNPSTFAVRCIASTGAPLFGAIAGGLAALSGPRHGGETLRVAALLDGAAAARDLERYVAARIAAYECEPDARTRLPGFGHPLYPDGDPRATLLLDALVARASPNAALDGALSLVEAAQAALGDKPTIDFALVALERTLALPPRAAFALFAAGRVAGWIAHALEQRADGKLIRPRARYVGVDHTA</sequence>
<dbReference type="SUPFAM" id="SSF46955">
    <property type="entry name" value="Putative DNA-binding domain"/>
    <property type="match status" value="1"/>
</dbReference>
<dbReference type="InterPro" id="IPR002020">
    <property type="entry name" value="Citrate_synthase"/>
</dbReference>
<dbReference type="KEGG" id="bma:BMA2258"/>
<dbReference type="InterPro" id="IPR009061">
    <property type="entry name" value="DNA-bd_dom_put_sf"/>
</dbReference>
<dbReference type="SUPFAM" id="SSF48256">
    <property type="entry name" value="Citrate synthase"/>
    <property type="match status" value="1"/>
</dbReference>
<dbReference type="HOGENOM" id="CLU_025068_1_0_4"/>
<comment type="pathway">
    <text evidence="1">Carbohydrate metabolism; tricarboxylic acid cycle; isocitrate from oxaloacetate: step 1/2.</text>
</comment>
<dbReference type="eggNOG" id="COG0372">
    <property type="taxonomic scope" value="Bacteria"/>
</dbReference>
<organism evidence="7 8">
    <name type="scientific">Burkholderia mallei (strain ATCC 23344)</name>
    <dbReference type="NCBI Taxonomy" id="243160"/>
    <lineage>
        <taxon>Bacteria</taxon>
        <taxon>Pseudomonadati</taxon>
        <taxon>Pseudomonadota</taxon>
        <taxon>Betaproteobacteria</taxon>
        <taxon>Burkholderiales</taxon>
        <taxon>Burkholderiaceae</taxon>
        <taxon>Burkholderia</taxon>
        <taxon>pseudomallei group</taxon>
    </lineage>
</organism>
<evidence type="ECO:0000313" key="7">
    <source>
        <dbReference type="EMBL" id="AAU49897.1"/>
    </source>
</evidence>
<dbReference type="Pfam" id="PF12728">
    <property type="entry name" value="HTH_17"/>
    <property type="match status" value="1"/>
</dbReference>
<feature type="compositionally biased region" description="Low complexity" evidence="5">
    <location>
        <begin position="209"/>
        <end position="234"/>
    </location>
</feature>
<proteinExistence type="inferred from homology"/>
<dbReference type="GO" id="GO:0036440">
    <property type="term" value="F:citrate synthase activity"/>
    <property type="evidence" value="ECO:0007669"/>
    <property type="project" value="UniProtKB-EC"/>
</dbReference>
<gene>
    <name evidence="7" type="ordered locus">BMA2258</name>
</gene>
<protein>
    <recommendedName>
        <fullName evidence="3">citrate synthase (unknown stereospecificity)</fullName>
        <ecNumber evidence="3">2.3.3.16</ecNumber>
    </recommendedName>
</protein>
<dbReference type="EC" id="2.3.3.16" evidence="3"/>
<dbReference type="Pfam" id="PF00285">
    <property type="entry name" value="Citrate_synt"/>
    <property type="match status" value="1"/>
</dbReference>
<feature type="domain" description="Helix-turn-helix" evidence="6">
    <location>
        <begin position="52"/>
        <end position="101"/>
    </location>
</feature>
<dbReference type="GO" id="GO:0006099">
    <property type="term" value="P:tricarboxylic acid cycle"/>
    <property type="evidence" value="ECO:0007669"/>
    <property type="project" value="UniProtKB-UniPathway"/>
</dbReference>
<dbReference type="InterPro" id="IPR016143">
    <property type="entry name" value="Citrate_synth-like_sm_a-sub"/>
</dbReference>
<evidence type="ECO:0000256" key="3">
    <source>
        <dbReference type="ARBA" id="ARBA00012972"/>
    </source>
</evidence>
<evidence type="ECO:0000259" key="6">
    <source>
        <dbReference type="Pfam" id="PF12728"/>
    </source>
</evidence>
<dbReference type="PANTHER" id="PTHR11739:SF4">
    <property type="entry name" value="CITRATE SYNTHASE, PEROXISOMAL"/>
    <property type="match status" value="1"/>
</dbReference>
<evidence type="ECO:0000256" key="5">
    <source>
        <dbReference type="SAM" id="MobiDB-lite"/>
    </source>
</evidence>
<dbReference type="AlphaFoldDB" id="A0A0H2WKR0"/>
<dbReference type="UniPathway" id="UPA00223">
    <property type="reaction ID" value="UER00717"/>
</dbReference>
<name>A0A0H2WKR0_BURMA</name>
<dbReference type="InterPro" id="IPR036969">
    <property type="entry name" value="Citrate_synthase_sf"/>
</dbReference>
<dbReference type="EMBL" id="CP000010">
    <property type="protein sequence ID" value="AAU49897.1"/>
    <property type="molecule type" value="Genomic_DNA"/>
</dbReference>
<dbReference type="Gene3D" id="1.10.580.10">
    <property type="entry name" value="Citrate Synthase, domain 1"/>
    <property type="match status" value="2"/>
</dbReference>
<dbReference type="GO" id="GO:0005975">
    <property type="term" value="P:carbohydrate metabolic process"/>
    <property type="evidence" value="ECO:0007669"/>
    <property type="project" value="TreeGrafter"/>
</dbReference>
<dbReference type="Gene3D" id="1.10.1660.10">
    <property type="match status" value="1"/>
</dbReference>
<evidence type="ECO:0000313" key="8">
    <source>
        <dbReference type="Proteomes" id="UP000006693"/>
    </source>
</evidence>
<feature type="region of interest" description="Disordered" evidence="5">
    <location>
        <begin position="209"/>
        <end position="252"/>
    </location>
</feature>
<comment type="similarity">
    <text evidence="2">Belongs to the citrate synthase family.</text>
</comment>